<name>A0A7Y6BT61_9BACL</name>
<dbReference type="InterPro" id="IPR036271">
    <property type="entry name" value="Tet_transcr_reg_TetR-rel_C_sf"/>
</dbReference>
<dbReference type="EMBL" id="JABMCB010000142">
    <property type="protein sequence ID" value="NUU74346.1"/>
    <property type="molecule type" value="Genomic_DNA"/>
</dbReference>
<gene>
    <name evidence="2" type="ORF">HP552_03585</name>
</gene>
<evidence type="ECO:0000313" key="2">
    <source>
        <dbReference type="EMBL" id="NUU74346.1"/>
    </source>
</evidence>
<feature type="domain" description="TetR transcriptional regulator CgmR-like C-terminal" evidence="1">
    <location>
        <begin position="24"/>
        <end position="119"/>
    </location>
</feature>
<organism evidence="2 3">
    <name type="scientific">Paenibacillus xylanilyticus</name>
    <dbReference type="NCBI Taxonomy" id="248903"/>
    <lineage>
        <taxon>Bacteria</taxon>
        <taxon>Bacillati</taxon>
        <taxon>Bacillota</taxon>
        <taxon>Bacilli</taxon>
        <taxon>Bacillales</taxon>
        <taxon>Paenibacillaceae</taxon>
        <taxon>Paenibacillus</taxon>
    </lineage>
</organism>
<reference evidence="2 3" key="1">
    <citation type="submission" date="2020-05" db="EMBL/GenBank/DDBJ databases">
        <title>Genome Sequencing of Type Strains.</title>
        <authorList>
            <person name="Lemaire J.F."/>
            <person name="Inderbitzin P."/>
            <person name="Gregorio O.A."/>
            <person name="Collins S.B."/>
            <person name="Wespe N."/>
            <person name="Knight-Connoni V."/>
        </authorList>
    </citation>
    <scope>NUCLEOTIDE SEQUENCE [LARGE SCALE GENOMIC DNA]</scope>
    <source>
        <strain evidence="2 3">LMG 21957</strain>
    </source>
</reference>
<dbReference type="Proteomes" id="UP000526125">
    <property type="component" value="Unassembled WGS sequence"/>
</dbReference>
<sequence>MYKLSDAFINGIREKADEDPVSNGKWHRAYLESTILDSNSSIKVVSVYTAALFTDPIMLSAFKENIESLYEELSKDGLDEVTAAIIRLAIDGLWYSELIRVGNLNNEMKEIVYEQLASTINSK</sequence>
<evidence type="ECO:0000313" key="3">
    <source>
        <dbReference type="Proteomes" id="UP000526125"/>
    </source>
</evidence>
<dbReference type="Gene3D" id="1.10.357.10">
    <property type="entry name" value="Tetracycline Repressor, domain 2"/>
    <property type="match status" value="1"/>
</dbReference>
<accession>A0A7Y6BT61</accession>
<dbReference type="Pfam" id="PF17937">
    <property type="entry name" value="TetR_C_28"/>
    <property type="match status" value="1"/>
</dbReference>
<dbReference type="SUPFAM" id="SSF48498">
    <property type="entry name" value="Tetracyclin repressor-like, C-terminal domain"/>
    <property type="match status" value="1"/>
</dbReference>
<comment type="caution">
    <text evidence="2">The sequence shown here is derived from an EMBL/GenBank/DDBJ whole genome shotgun (WGS) entry which is preliminary data.</text>
</comment>
<dbReference type="InterPro" id="IPR041479">
    <property type="entry name" value="TetR_CgmR_C"/>
</dbReference>
<dbReference type="RefSeq" id="WP_175394268.1">
    <property type="nucleotide sequence ID" value="NZ_JABMCB010000142.1"/>
</dbReference>
<proteinExistence type="predicted"/>
<dbReference type="AlphaFoldDB" id="A0A7Y6BT61"/>
<keyword evidence="3" id="KW-1185">Reference proteome</keyword>
<evidence type="ECO:0000259" key="1">
    <source>
        <dbReference type="Pfam" id="PF17937"/>
    </source>
</evidence>
<protein>
    <recommendedName>
        <fullName evidence="1">TetR transcriptional regulator CgmR-like C-terminal domain-containing protein</fullName>
    </recommendedName>
</protein>